<dbReference type="GO" id="GO:0016787">
    <property type="term" value="F:hydrolase activity"/>
    <property type="evidence" value="ECO:0007669"/>
    <property type="project" value="UniProtKB-KW"/>
</dbReference>
<sequence>RRKMKNLRVPVLICVGRWDRVAIPKASWEIKQLLPAETSHLRIFEKSGHRPWVEETDLYFKTVADFLADKLKD</sequence>
<dbReference type="EMBL" id="JACOSL010000012">
    <property type="protein sequence ID" value="MBI1755826.1"/>
    <property type="molecule type" value="Genomic_DNA"/>
</dbReference>
<keyword evidence="1" id="KW-0378">Hydrolase</keyword>
<accession>A0A931LU21</accession>
<dbReference type="AlphaFoldDB" id="A0A931LU21"/>
<reference evidence="1" key="1">
    <citation type="submission" date="2020-07" db="EMBL/GenBank/DDBJ databases">
        <title>Huge and variable diversity of episymbiotic CPR bacteria and DPANN archaea in groundwater ecosystems.</title>
        <authorList>
            <person name="He C.Y."/>
            <person name="Keren R."/>
            <person name="Whittaker M."/>
            <person name="Farag I.F."/>
            <person name="Doudna J."/>
            <person name="Cate J.H.D."/>
            <person name="Banfield J.F."/>
        </authorList>
    </citation>
    <scope>NUCLEOTIDE SEQUENCE</scope>
    <source>
        <strain evidence="1">NC_groundwater_17_Pr7_B-0.1um_64_12</strain>
    </source>
</reference>
<organism evidence="1 2">
    <name type="scientific">Fimbriimonas ginsengisoli</name>
    <dbReference type="NCBI Taxonomy" id="1005039"/>
    <lineage>
        <taxon>Bacteria</taxon>
        <taxon>Bacillati</taxon>
        <taxon>Armatimonadota</taxon>
        <taxon>Fimbriimonadia</taxon>
        <taxon>Fimbriimonadales</taxon>
        <taxon>Fimbriimonadaceae</taxon>
        <taxon>Fimbriimonas</taxon>
    </lineage>
</organism>
<protein>
    <submittedName>
        <fullName evidence="1">Alpha/beta hydrolase</fullName>
    </submittedName>
</protein>
<comment type="caution">
    <text evidence="1">The sequence shown here is derived from an EMBL/GenBank/DDBJ whole genome shotgun (WGS) entry which is preliminary data.</text>
</comment>
<dbReference type="SUPFAM" id="SSF53474">
    <property type="entry name" value="alpha/beta-Hydrolases"/>
    <property type="match status" value="1"/>
</dbReference>
<name>A0A931LU21_FIMGI</name>
<evidence type="ECO:0000313" key="1">
    <source>
        <dbReference type="EMBL" id="MBI1755826.1"/>
    </source>
</evidence>
<feature type="non-terminal residue" evidence="1">
    <location>
        <position position="1"/>
    </location>
</feature>
<gene>
    <name evidence="1" type="ORF">HYR64_01800</name>
</gene>
<dbReference type="InterPro" id="IPR029058">
    <property type="entry name" value="AB_hydrolase_fold"/>
</dbReference>
<evidence type="ECO:0000313" key="2">
    <source>
        <dbReference type="Proteomes" id="UP000727962"/>
    </source>
</evidence>
<dbReference type="Proteomes" id="UP000727962">
    <property type="component" value="Unassembled WGS sequence"/>
</dbReference>
<proteinExistence type="predicted"/>
<dbReference type="Gene3D" id="3.40.50.1820">
    <property type="entry name" value="alpha/beta hydrolase"/>
    <property type="match status" value="1"/>
</dbReference>